<dbReference type="InterPro" id="IPR034345">
    <property type="entry name" value="Gtt2-like_N"/>
</dbReference>
<dbReference type="Proteomes" id="UP001308776">
    <property type="component" value="Unassembled WGS sequence"/>
</dbReference>
<protein>
    <submittedName>
        <fullName evidence="2">Glutathione S-transferase N-terminal domain-containing protein</fullName>
    </submittedName>
</protein>
<accession>A0ABU6FL68</accession>
<comment type="caution">
    <text evidence="2">The sequence shown here is derived from an EMBL/GenBank/DDBJ whole genome shotgun (WGS) entry which is preliminary data.</text>
</comment>
<dbReference type="RefSeq" id="WP_226859705.1">
    <property type="nucleotide sequence ID" value="NZ_CP195642.1"/>
</dbReference>
<evidence type="ECO:0000259" key="1">
    <source>
        <dbReference type="PROSITE" id="PS50404"/>
    </source>
</evidence>
<dbReference type="InterPro" id="IPR004045">
    <property type="entry name" value="Glutathione_S-Trfase_N"/>
</dbReference>
<feature type="domain" description="GST N-terminal" evidence="1">
    <location>
        <begin position="1"/>
        <end position="80"/>
    </location>
</feature>
<dbReference type="Gene3D" id="3.40.30.10">
    <property type="entry name" value="Glutaredoxin"/>
    <property type="match status" value="1"/>
</dbReference>
<dbReference type="CDD" id="cd03051">
    <property type="entry name" value="GST_N_GTT2_like"/>
    <property type="match status" value="1"/>
</dbReference>
<proteinExistence type="predicted"/>
<reference evidence="2 3" key="1">
    <citation type="submission" date="2022-11" db="EMBL/GenBank/DDBJ databases">
        <title>Comparative genomics analysis of Acidithiobacillus ferriphilus.</title>
        <authorList>
            <person name="Ma L."/>
        </authorList>
    </citation>
    <scope>NUCLEOTIDE SEQUENCE [LARGE SCALE GENOMIC DNA]</scope>
    <source>
        <strain evidence="2 3">DY15</strain>
    </source>
</reference>
<keyword evidence="3" id="KW-1185">Reference proteome</keyword>
<dbReference type="Pfam" id="PF13409">
    <property type="entry name" value="GST_N_2"/>
    <property type="match status" value="1"/>
</dbReference>
<sequence>MLLYHGARPNPRAVRMFLAEKQLVIPIRDMDVDGGENRRPEFVIRNPAGQVPVLELDDGSWIAETGKGFEMYKTRMLTGLAGMCARTSSLDGGRHAMVECSVVGA</sequence>
<dbReference type="EMBL" id="JAQGFR010000044">
    <property type="protein sequence ID" value="MEB8512791.1"/>
    <property type="molecule type" value="Genomic_DNA"/>
</dbReference>
<evidence type="ECO:0000313" key="3">
    <source>
        <dbReference type="Proteomes" id="UP001308776"/>
    </source>
</evidence>
<name>A0ABU6FL68_9PROT</name>
<evidence type="ECO:0000313" key="2">
    <source>
        <dbReference type="EMBL" id="MEB8512791.1"/>
    </source>
</evidence>
<dbReference type="PROSITE" id="PS50404">
    <property type="entry name" value="GST_NTER"/>
    <property type="match status" value="1"/>
</dbReference>
<organism evidence="2 3">
    <name type="scientific">Acidithiobacillus ferriphilus</name>
    <dbReference type="NCBI Taxonomy" id="1689834"/>
    <lineage>
        <taxon>Bacteria</taxon>
        <taxon>Pseudomonadati</taxon>
        <taxon>Pseudomonadota</taxon>
        <taxon>Acidithiobacillia</taxon>
        <taxon>Acidithiobacillales</taxon>
        <taxon>Acidithiobacillaceae</taxon>
        <taxon>Acidithiobacillus</taxon>
    </lineage>
</organism>
<dbReference type="InterPro" id="IPR036249">
    <property type="entry name" value="Thioredoxin-like_sf"/>
</dbReference>
<dbReference type="SUPFAM" id="SSF52833">
    <property type="entry name" value="Thioredoxin-like"/>
    <property type="match status" value="1"/>
</dbReference>
<gene>
    <name evidence="2" type="ORF">OW717_01885</name>
</gene>